<reference evidence="2 3" key="1">
    <citation type="submission" date="2019-08" db="EMBL/GenBank/DDBJ databases">
        <title>Bacillus genomes from the desert of Cuatro Cienegas, Coahuila.</title>
        <authorList>
            <person name="Olmedo-Alvarez G."/>
        </authorList>
    </citation>
    <scope>NUCLEOTIDE SEQUENCE [LARGE SCALE GENOMIC DNA]</scope>
    <source>
        <strain evidence="2 3">CH446_14T</strain>
    </source>
</reference>
<proteinExistence type="predicted"/>
<sequence>MAEQSVMEIYKQSLGKYTLEQLRQIPAEGVWSLAQMYDHVIVVADEYLDEAEACANAEPVQGRGKTEFGEKLFREGGFPPVKIRLPDEMNQPPDNSGTSASLLERLENLEKRIEVSRQTLHKIHPSLKREHGGFGWLSAKEWHQLAEMHFRHHLRQKGELEERLGIEEY</sequence>
<dbReference type="Pfam" id="PF12867">
    <property type="entry name" value="DinB_2"/>
    <property type="match status" value="1"/>
</dbReference>
<evidence type="ECO:0000259" key="1">
    <source>
        <dbReference type="Pfam" id="PF12867"/>
    </source>
</evidence>
<dbReference type="RefSeq" id="WP_148974703.1">
    <property type="nucleotide sequence ID" value="NZ_VTER01000005.1"/>
</dbReference>
<feature type="domain" description="DinB-like" evidence="1">
    <location>
        <begin position="14"/>
        <end position="156"/>
    </location>
</feature>
<name>A0A5D4RGF3_9BACI</name>
<dbReference type="InterPro" id="IPR034660">
    <property type="entry name" value="DinB/YfiT-like"/>
</dbReference>
<gene>
    <name evidence="2" type="ORF">FZD51_10380</name>
</gene>
<accession>A0A5D4RGF3</accession>
<protein>
    <submittedName>
        <fullName evidence="2">DinB family protein</fullName>
    </submittedName>
</protein>
<evidence type="ECO:0000313" key="2">
    <source>
        <dbReference type="EMBL" id="TYS48522.1"/>
    </source>
</evidence>
<dbReference type="EMBL" id="VTER01000005">
    <property type="protein sequence ID" value="TYS48522.1"/>
    <property type="molecule type" value="Genomic_DNA"/>
</dbReference>
<organism evidence="2 3">
    <name type="scientific">Bacillus infantis</name>
    <dbReference type="NCBI Taxonomy" id="324767"/>
    <lineage>
        <taxon>Bacteria</taxon>
        <taxon>Bacillati</taxon>
        <taxon>Bacillota</taxon>
        <taxon>Bacilli</taxon>
        <taxon>Bacillales</taxon>
        <taxon>Bacillaceae</taxon>
        <taxon>Bacillus</taxon>
    </lineage>
</organism>
<dbReference type="AlphaFoldDB" id="A0A5D4RGF3"/>
<evidence type="ECO:0000313" key="3">
    <source>
        <dbReference type="Proteomes" id="UP000322139"/>
    </source>
</evidence>
<dbReference type="Proteomes" id="UP000322139">
    <property type="component" value="Unassembled WGS sequence"/>
</dbReference>
<dbReference type="InterPro" id="IPR024775">
    <property type="entry name" value="DinB-like"/>
</dbReference>
<comment type="caution">
    <text evidence="2">The sequence shown here is derived from an EMBL/GenBank/DDBJ whole genome shotgun (WGS) entry which is preliminary data.</text>
</comment>
<dbReference type="Gene3D" id="1.20.120.450">
    <property type="entry name" value="dinb family like domain"/>
    <property type="match status" value="1"/>
</dbReference>
<dbReference type="SUPFAM" id="SSF109854">
    <property type="entry name" value="DinB/YfiT-like putative metalloenzymes"/>
    <property type="match status" value="1"/>
</dbReference>